<organism evidence="5 6">
    <name type="scientific">Anaeramoeba flamelloides</name>
    <dbReference type="NCBI Taxonomy" id="1746091"/>
    <lineage>
        <taxon>Eukaryota</taxon>
        <taxon>Metamonada</taxon>
        <taxon>Anaeramoebidae</taxon>
        <taxon>Anaeramoeba</taxon>
    </lineage>
</organism>
<dbReference type="Proteomes" id="UP001146793">
    <property type="component" value="Unassembled WGS sequence"/>
</dbReference>
<evidence type="ECO:0000256" key="1">
    <source>
        <dbReference type="ARBA" id="ARBA00022441"/>
    </source>
</evidence>
<dbReference type="SUPFAM" id="SSF117281">
    <property type="entry name" value="Kelch motif"/>
    <property type="match status" value="1"/>
</dbReference>
<dbReference type="InterPro" id="IPR006652">
    <property type="entry name" value="Kelch_1"/>
</dbReference>
<keyword evidence="1" id="KW-0880">Kelch repeat</keyword>
<dbReference type="PROSITE" id="PS50097">
    <property type="entry name" value="BTB"/>
    <property type="match status" value="1"/>
</dbReference>
<gene>
    <name evidence="5" type="ORF">M0812_16888</name>
</gene>
<evidence type="ECO:0000256" key="3">
    <source>
        <dbReference type="SAM" id="MobiDB-lite"/>
    </source>
</evidence>
<dbReference type="PANTHER" id="PTHR46376">
    <property type="entry name" value="LEUCINE-ZIPPER-LIKE TRANSCRIPTIONAL REGULATOR 1"/>
    <property type="match status" value="1"/>
</dbReference>
<feature type="domain" description="BTB" evidence="4">
    <location>
        <begin position="558"/>
        <end position="624"/>
    </location>
</feature>
<dbReference type="AlphaFoldDB" id="A0AAV7Z989"/>
<dbReference type="GO" id="GO:0005794">
    <property type="term" value="C:Golgi apparatus"/>
    <property type="evidence" value="ECO:0007669"/>
    <property type="project" value="TreeGrafter"/>
</dbReference>
<dbReference type="Gene3D" id="3.30.710.10">
    <property type="entry name" value="Potassium Channel Kv1.1, Chain A"/>
    <property type="match status" value="2"/>
</dbReference>
<evidence type="ECO:0000256" key="2">
    <source>
        <dbReference type="ARBA" id="ARBA00022737"/>
    </source>
</evidence>
<dbReference type="Gene3D" id="2.120.10.80">
    <property type="entry name" value="Kelch-type beta propeller"/>
    <property type="match status" value="2"/>
</dbReference>
<dbReference type="Gene3D" id="1.25.40.420">
    <property type="match status" value="1"/>
</dbReference>
<evidence type="ECO:0000259" key="4">
    <source>
        <dbReference type="PROSITE" id="PS50097"/>
    </source>
</evidence>
<dbReference type="SMART" id="SM00612">
    <property type="entry name" value="Kelch"/>
    <property type="match status" value="2"/>
</dbReference>
<protein>
    <submittedName>
        <fullName evidence="5">Leucine-zipper-like transcriptional regulator</fullName>
    </submittedName>
</protein>
<sequence length="721" mass="83975">MSKLKETNETIKIKNEPNEGWVKVKQKGKIPKPTYQNCCAYDEKSMWWFGGKNETSLNNSLFNLDLESFTWKKFKKPPKEELVQTQWPESRCYHTCVCLLNKLYLFGGISNGQYLNDLWVFDFIQEKWKQLQIQGAPEERCYHGMVTFQNSFYIFGGMNKDELLLSDFWEFDCIKRIWKKITPKGEIPSGRKFFSCSVIGPFLYIFGGETSTKIVNDLYKYEYGTNQFFLITETNGNKPKARKNHNSVSFREKLFISGGSGENMYNDLHLYNTDTNTWELLSCEQFYSKRSQHKLIIHNERIILYGGYDETILNDLYYYPIGDMNVYIETEQIMKDMHNLFLNEKFADLDIQTSNEGNEDNEREIEKENVEEKEKEKEKGLGKGNIKAHWCILNARIPQWNDLLISTSNNLNMIETKFQKEKTKVIRSILIYLYTDNCELSIHTIPEILDLIRISESLELVRLTVLSEIALIKMITSDNVLDLMSSSEQLSLFSLRNHCFSYILNHREILFQKGMQLNKFPHEFLMELFKGSSSTSETNGIKIKIPKSTYLQDLEKLQNNLSQTNGVAIYAHKGILAAHSGVFSQSKISKEKSPEIFTDRSPRRPEVLRTMIKFLYSGRIDHIQQLPDIALELIGAVEDYQLTLKSLEEVCINIVKRVGNINNILTILSVAHEASSLSLKRYAMDFIIHNKEYILKTEIFEQINNVQLLHEIIKLLVDEQN</sequence>
<comment type="caution">
    <text evidence="5">The sequence shown here is derived from an EMBL/GenBank/DDBJ whole genome shotgun (WGS) entry which is preliminary data.</text>
</comment>
<dbReference type="EMBL" id="JANTQA010000033">
    <property type="protein sequence ID" value="KAJ3437721.1"/>
    <property type="molecule type" value="Genomic_DNA"/>
</dbReference>
<proteinExistence type="predicted"/>
<keyword evidence="2" id="KW-0677">Repeat</keyword>
<dbReference type="Pfam" id="PF00651">
    <property type="entry name" value="BTB"/>
    <property type="match status" value="2"/>
</dbReference>
<feature type="compositionally biased region" description="Basic and acidic residues" evidence="3">
    <location>
        <begin position="364"/>
        <end position="378"/>
    </location>
</feature>
<feature type="region of interest" description="Disordered" evidence="3">
    <location>
        <begin position="353"/>
        <end position="378"/>
    </location>
</feature>
<evidence type="ECO:0000313" key="6">
    <source>
        <dbReference type="Proteomes" id="UP001146793"/>
    </source>
</evidence>
<dbReference type="CDD" id="cd14733">
    <property type="entry name" value="BACK"/>
    <property type="match status" value="2"/>
</dbReference>
<dbReference type="PANTHER" id="PTHR46376:SF1">
    <property type="entry name" value="LEUCINE-ZIPPER-LIKE TRANSCRIPTIONAL REGULATOR 1"/>
    <property type="match status" value="1"/>
</dbReference>
<dbReference type="InterPro" id="IPR051568">
    <property type="entry name" value="LZTR1/Attractin"/>
</dbReference>
<reference evidence="5" key="1">
    <citation type="submission" date="2022-08" db="EMBL/GenBank/DDBJ databases">
        <title>Novel sulphate-reducing endosymbionts in the free-living metamonad Anaeramoeba.</title>
        <authorList>
            <person name="Jerlstrom-Hultqvist J."/>
            <person name="Cepicka I."/>
            <person name="Gallot-Lavallee L."/>
            <person name="Salas-Leiva D."/>
            <person name="Curtis B.A."/>
            <person name="Zahonova K."/>
            <person name="Pipaliya S."/>
            <person name="Dacks J."/>
            <person name="Roger A.J."/>
        </authorList>
    </citation>
    <scope>NUCLEOTIDE SEQUENCE</scope>
    <source>
        <strain evidence="5">Busselton2</strain>
    </source>
</reference>
<accession>A0AAV7Z989</accession>
<dbReference type="Pfam" id="PF24681">
    <property type="entry name" value="Kelch_KLHDC2_KLHL20_DRC7"/>
    <property type="match status" value="1"/>
</dbReference>
<dbReference type="InterPro" id="IPR015915">
    <property type="entry name" value="Kelch-typ_b-propeller"/>
</dbReference>
<dbReference type="InterPro" id="IPR000210">
    <property type="entry name" value="BTB/POZ_dom"/>
</dbReference>
<dbReference type="Pfam" id="PF01344">
    <property type="entry name" value="Kelch_1"/>
    <property type="match status" value="1"/>
</dbReference>
<dbReference type="InterPro" id="IPR011333">
    <property type="entry name" value="SKP1/BTB/POZ_sf"/>
</dbReference>
<name>A0AAV7Z989_9EUKA</name>
<dbReference type="SUPFAM" id="SSF54695">
    <property type="entry name" value="POZ domain"/>
    <property type="match status" value="2"/>
</dbReference>
<evidence type="ECO:0000313" key="5">
    <source>
        <dbReference type="EMBL" id="KAJ3437721.1"/>
    </source>
</evidence>